<gene>
    <name evidence="1" type="ORF">GC250_06910</name>
</gene>
<proteinExistence type="predicted"/>
<comment type="caution">
    <text evidence="1">The sequence shown here is derived from an EMBL/GenBank/DDBJ whole genome shotgun (WGS) entry which is preliminary data.</text>
</comment>
<organism evidence="1 2">
    <name type="scientific">Sulfuracidifex metallicus DSM 6482 = JCM 9184</name>
    <dbReference type="NCBI Taxonomy" id="523847"/>
    <lineage>
        <taxon>Archaea</taxon>
        <taxon>Thermoproteota</taxon>
        <taxon>Thermoprotei</taxon>
        <taxon>Sulfolobales</taxon>
        <taxon>Sulfolobaceae</taxon>
        <taxon>Sulfuracidifex</taxon>
    </lineage>
</organism>
<name>A0A6A9QPE8_SULME</name>
<keyword evidence="2" id="KW-1185">Reference proteome</keyword>
<accession>A0A6A9QPE8</accession>
<dbReference type="AlphaFoldDB" id="A0A6A9QPE8"/>
<dbReference type="EMBL" id="WGGD01000005">
    <property type="protein sequence ID" value="MUN29165.1"/>
    <property type="molecule type" value="Genomic_DNA"/>
</dbReference>
<evidence type="ECO:0000313" key="2">
    <source>
        <dbReference type="Proteomes" id="UP000470772"/>
    </source>
</evidence>
<sequence length="214" mass="24170">MEFLDKKHRIVLMAVAQGGPAGVTREELFQNMKLVMSKDTLSAVLEDLYFSGDINVLRDGNEIRYLASKEIRESMIALELQRFRLAGKLEKLKEASKNEGKDKAELLLNEIKGISVSISTSIISLMKNSPSLTIPEYMESIDIINKDFLSKIVPLLEEKPSQRELEILIGLVSKYRGEKDAEKLKLALEKISQARQVQQSKTQDLENKETNNSS</sequence>
<dbReference type="RefSeq" id="WP_156016753.1">
    <property type="nucleotide sequence ID" value="NZ_WGGD01000005.1"/>
</dbReference>
<reference evidence="1 2" key="1">
    <citation type="submission" date="2019-10" db="EMBL/GenBank/DDBJ databases">
        <title>Sequencing and Assembly of Multiple Reported Metal-Biooxidizing Members of the Extremely Thermoacidophilic Archaeal Family Sulfolobaceae.</title>
        <authorList>
            <person name="Counts J.A."/>
            <person name="Kelly R.M."/>
        </authorList>
    </citation>
    <scope>NUCLEOTIDE SEQUENCE [LARGE SCALE GENOMIC DNA]</scope>
    <source>
        <strain evidence="1 2">DSM 6482</strain>
    </source>
</reference>
<dbReference type="Proteomes" id="UP000470772">
    <property type="component" value="Unassembled WGS sequence"/>
</dbReference>
<protein>
    <submittedName>
        <fullName evidence="1">Uncharacterized protein</fullName>
    </submittedName>
</protein>
<evidence type="ECO:0000313" key="1">
    <source>
        <dbReference type="EMBL" id="MUN29165.1"/>
    </source>
</evidence>